<protein>
    <submittedName>
        <fullName evidence="2">Uncharacterized protein</fullName>
    </submittedName>
</protein>
<name>A0A5N6JGF0_9EURO</name>
<gene>
    <name evidence="2" type="ORF">BDV30DRAFT_204544</name>
</gene>
<feature type="transmembrane region" description="Helical" evidence="1">
    <location>
        <begin position="33"/>
        <end position="55"/>
    </location>
</feature>
<keyword evidence="3" id="KW-1185">Reference proteome</keyword>
<evidence type="ECO:0000256" key="1">
    <source>
        <dbReference type="SAM" id="Phobius"/>
    </source>
</evidence>
<evidence type="ECO:0000313" key="3">
    <source>
        <dbReference type="Proteomes" id="UP000326289"/>
    </source>
</evidence>
<dbReference type="AlphaFoldDB" id="A0A5N6JGF0"/>
<proteinExistence type="predicted"/>
<accession>A0A5N6JGF0</accession>
<dbReference type="EMBL" id="ML732770">
    <property type="protein sequence ID" value="KAB8277942.1"/>
    <property type="molecule type" value="Genomic_DNA"/>
</dbReference>
<dbReference type="Proteomes" id="UP000326289">
    <property type="component" value="Unassembled WGS sequence"/>
</dbReference>
<evidence type="ECO:0000313" key="2">
    <source>
        <dbReference type="EMBL" id="KAB8277942.1"/>
    </source>
</evidence>
<keyword evidence="1" id="KW-0812">Transmembrane</keyword>
<keyword evidence="1" id="KW-0472">Membrane</keyword>
<keyword evidence="1" id="KW-1133">Transmembrane helix</keyword>
<reference evidence="2 3" key="1">
    <citation type="submission" date="2019-04" db="EMBL/GenBank/DDBJ databases">
        <title>Fungal friends and foes A comparative genomics study of 23 Aspergillus species from section Flavi.</title>
        <authorList>
            <consortium name="DOE Joint Genome Institute"/>
            <person name="Kjaerbolling I."/>
            <person name="Vesth T.C."/>
            <person name="Frisvad J.C."/>
            <person name="Nybo J.L."/>
            <person name="Theobald S."/>
            <person name="Kildgaard S."/>
            <person name="Petersen T.I."/>
            <person name="Kuo A."/>
            <person name="Sato A."/>
            <person name="Lyhne E.K."/>
            <person name="Kogle M.E."/>
            <person name="Wiebenga A."/>
            <person name="Kun R.S."/>
            <person name="Lubbers R.J."/>
            <person name="Makela M.R."/>
            <person name="Barry K."/>
            <person name="Chovatia M."/>
            <person name="Clum A."/>
            <person name="Daum C."/>
            <person name="Haridas S."/>
            <person name="He G."/>
            <person name="LaButti K."/>
            <person name="Lipzen A."/>
            <person name="Mondo S."/>
            <person name="Pangilinan J."/>
            <person name="Riley R."/>
            <person name="Salamov A."/>
            <person name="Simmons B.A."/>
            <person name="Magnuson J.K."/>
            <person name="Henrissat B."/>
            <person name="Mortensen U.H."/>
            <person name="Larsen T.O."/>
            <person name="De vries R.P."/>
            <person name="Grigoriev I.V."/>
            <person name="Machida M."/>
            <person name="Baker S.E."/>
            <person name="Andersen M.R."/>
        </authorList>
    </citation>
    <scope>NUCLEOTIDE SEQUENCE [LARGE SCALE GENOMIC DNA]</scope>
    <source>
        <strain evidence="2 3">CBS 117635</strain>
    </source>
</reference>
<organism evidence="2 3">
    <name type="scientific">Aspergillus minisclerotigenes</name>
    <dbReference type="NCBI Taxonomy" id="656917"/>
    <lineage>
        <taxon>Eukaryota</taxon>
        <taxon>Fungi</taxon>
        <taxon>Dikarya</taxon>
        <taxon>Ascomycota</taxon>
        <taxon>Pezizomycotina</taxon>
        <taxon>Eurotiomycetes</taxon>
        <taxon>Eurotiomycetidae</taxon>
        <taxon>Eurotiales</taxon>
        <taxon>Aspergillaceae</taxon>
        <taxon>Aspergillus</taxon>
        <taxon>Aspergillus subgen. Circumdati</taxon>
    </lineage>
</organism>
<sequence length="56" mass="6886">MVWFQPLHHHRLQVRHRCFMFQRLMRIFSTGPLFFSSSRIVTVPSSWLLILYLVIR</sequence>